<dbReference type="Pfam" id="PF05669">
    <property type="entry name" value="Med31"/>
    <property type="match status" value="1"/>
</dbReference>
<dbReference type="InterPro" id="IPR008831">
    <property type="entry name" value="Mediator_Med31"/>
</dbReference>
<keyword evidence="5 7" id="KW-0804">Transcription</keyword>
<comment type="function">
    <text evidence="7">Component of the Mediator complex, a coactivator involved in the regulated transcription of nearly all RNA polymerase II-dependent genes. Mediator functions as a bridge to convey information from gene-specific regulatory proteins to the basal RNA polymerase II transcription machinery. Mediator is recruited to promoters by direct interactions with regulatory proteins and serves as a scaffold for the assembly of a functional preinitiation complex with RNA polymerase II and the general transcription factors.</text>
</comment>
<comment type="subcellular location">
    <subcellularLocation>
        <location evidence="1 7">Nucleus</location>
    </subcellularLocation>
</comment>
<dbReference type="PANTHER" id="PTHR13186">
    <property type="entry name" value="MEDIATOR OF RNA POLYMERASE II TRANSCRIPTION SUBUNIT 31"/>
    <property type="match status" value="1"/>
</dbReference>
<evidence type="ECO:0000256" key="6">
    <source>
        <dbReference type="ARBA" id="ARBA00023242"/>
    </source>
</evidence>
<gene>
    <name evidence="9" type="ORF">RJ639_033096</name>
</gene>
<feature type="compositionally biased region" description="Basic and acidic residues" evidence="8">
    <location>
        <begin position="92"/>
        <end position="106"/>
    </location>
</feature>
<evidence type="ECO:0000256" key="3">
    <source>
        <dbReference type="ARBA" id="ARBA00023015"/>
    </source>
</evidence>
<evidence type="ECO:0000256" key="5">
    <source>
        <dbReference type="ARBA" id="ARBA00023163"/>
    </source>
</evidence>
<feature type="region of interest" description="Disordered" evidence="8">
    <location>
        <begin position="92"/>
        <end position="111"/>
    </location>
</feature>
<dbReference type="GO" id="GO:0006355">
    <property type="term" value="P:regulation of DNA-templated transcription"/>
    <property type="evidence" value="ECO:0007669"/>
    <property type="project" value="InterPro"/>
</dbReference>
<evidence type="ECO:0000256" key="8">
    <source>
        <dbReference type="SAM" id="MobiDB-lite"/>
    </source>
</evidence>
<name>A0AA88WSD3_9ASTE</name>
<evidence type="ECO:0000256" key="1">
    <source>
        <dbReference type="ARBA" id="ARBA00004123"/>
    </source>
</evidence>
<dbReference type="EMBL" id="JAVXUP010000241">
    <property type="protein sequence ID" value="KAK3033216.1"/>
    <property type="molecule type" value="Genomic_DNA"/>
</dbReference>
<dbReference type="AlphaFoldDB" id="A0AA88WSD3"/>
<evidence type="ECO:0000313" key="10">
    <source>
        <dbReference type="Proteomes" id="UP001188597"/>
    </source>
</evidence>
<dbReference type="InterPro" id="IPR038089">
    <property type="entry name" value="Med31_sf"/>
</dbReference>
<dbReference type="GO" id="GO:0003712">
    <property type="term" value="F:transcription coregulator activity"/>
    <property type="evidence" value="ECO:0007669"/>
    <property type="project" value="InterPro"/>
</dbReference>
<evidence type="ECO:0000256" key="2">
    <source>
        <dbReference type="ARBA" id="ARBA00006378"/>
    </source>
</evidence>
<evidence type="ECO:0000256" key="7">
    <source>
        <dbReference type="RuleBase" id="RU364129"/>
    </source>
</evidence>
<comment type="caution">
    <text evidence="9">The sequence shown here is derived from an EMBL/GenBank/DDBJ whole genome shotgun (WGS) entry which is preliminary data.</text>
</comment>
<sequence length="136" mass="15879">MMKQPILHLRKLIFSSSFPLNIDCFRPKSIYKDPDDGRQRFLLELEFVQCLANPTYIHYLAQNRYFEDEAFIGYLKYLMYCVISPGYDTEEHNQQEADQAVNREKGAGSNQNKVRIRIKRAGLRQEDGVPTVTDQA</sequence>
<keyword evidence="3 7" id="KW-0805">Transcription regulation</keyword>
<comment type="subunit">
    <text evidence="7">Component of the Mediator complex.</text>
</comment>
<dbReference type="Gene3D" id="1.10.10.1340">
    <property type="entry name" value="Mediator of RNA polymerase II, submodule Med31 (Soh1)"/>
    <property type="match status" value="1"/>
</dbReference>
<dbReference type="Proteomes" id="UP001188597">
    <property type="component" value="Unassembled WGS sequence"/>
</dbReference>
<keyword evidence="6 7" id="KW-0539">Nucleus</keyword>
<accession>A0AA88WSD3</accession>
<proteinExistence type="inferred from homology"/>
<dbReference type="GO" id="GO:0016592">
    <property type="term" value="C:mediator complex"/>
    <property type="evidence" value="ECO:0007669"/>
    <property type="project" value="InterPro"/>
</dbReference>
<reference evidence="9" key="1">
    <citation type="submission" date="2022-12" db="EMBL/GenBank/DDBJ databases">
        <title>Draft genome assemblies for two species of Escallonia (Escalloniales).</title>
        <authorList>
            <person name="Chanderbali A."/>
            <person name="Dervinis C."/>
            <person name="Anghel I."/>
            <person name="Soltis D."/>
            <person name="Soltis P."/>
            <person name="Zapata F."/>
        </authorList>
    </citation>
    <scope>NUCLEOTIDE SEQUENCE</scope>
    <source>
        <strain evidence="9">UCBG64.0493</strain>
        <tissue evidence="9">Leaf</tissue>
    </source>
</reference>
<keyword evidence="4 7" id="KW-0010">Activator</keyword>
<protein>
    <recommendedName>
        <fullName evidence="7">Mediator of RNA polymerase II transcription subunit 31</fullName>
    </recommendedName>
</protein>
<evidence type="ECO:0000256" key="4">
    <source>
        <dbReference type="ARBA" id="ARBA00023159"/>
    </source>
</evidence>
<comment type="similarity">
    <text evidence="2 7">Belongs to the Mediator complex subunit 31 family.</text>
</comment>
<organism evidence="9 10">
    <name type="scientific">Escallonia herrerae</name>
    <dbReference type="NCBI Taxonomy" id="1293975"/>
    <lineage>
        <taxon>Eukaryota</taxon>
        <taxon>Viridiplantae</taxon>
        <taxon>Streptophyta</taxon>
        <taxon>Embryophyta</taxon>
        <taxon>Tracheophyta</taxon>
        <taxon>Spermatophyta</taxon>
        <taxon>Magnoliopsida</taxon>
        <taxon>eudicotyledons</taxon>
        <taxon>Gunneridae</taxon>
        <taxon>Pentapetalae</taxon>
        <taxon>asterids</taxon>
        <taxon>campanulids</taxon>
        <taxon>Escalloniales</taxon>
        <taxon>Escalloniaceae</taxon>
        <taxon>Escallonia</taxon>
    </lineage>
</organism>
<keyword evidence="10" id="KW-1185">Reference proteome</keyword>
<evidence type="ECO:0000313" key="9">
    <source>
        <dbReference type="EMBL" id="KAK3033216.1"/>
    </source>
</evidence>